<keyword evidence="5" id="KW-1185">Reference proteome</keyword>
<comment type="caution">
    <text evidence="4">The sequence shown here is derived from an EMBL/GenBank/DDBJ whole genome shotgun (WGS) entry which is preliminary data.</text>
</comment>
<dbReference type="PROSITE" id="PS00893">
    <property type="entry name" value="NUDIX_BOX"/>
    <property type="match status" value="1"/>
</dbReference>
<accession>A0A409YQ32</accession>
<evidence type="ECO:0000256" key="2">
    <source>
        <dbReference type="RuleBase" id="RU003476"/>
    </source>
</evidence>
<dbReference type="SUPFAM" id="SSF55811">
    <property type="entry name" value="Nudix"/>
    <property type="match status" value="1"/>
</dbReference>
<evidence type="ECO:0000256" key="1">
    <source>
        <dbReference type="ARBA" id="ARBA00022801"/>
    </source>
</evidence>
<name>A0A409YQ32_9AGAR</name>
<dbReference type="GO" id="GO:0006754">
    <property type="term" value="P:ATP biosynthetic process"/>
    <property type="evidence" value="ECO:0007669"/>
    <property type="project" value="TreeGrafter"/>
</dbReference>
<dbReference type="InterPro" id="IPR051325">
    <property type="entry name" value="Nudix_hydrolase_domain"/>
</dbReference>
<dbReference type="Pfam" id="PF00293">
    <property type="entry name" value="NUDIX"/>
    <property type="match status" value="1"/>
</dbReference>
<evidence type="ECO:0000313" key="5">
    <source>
        <dbReference type="Proteomes" id="UP000284842"/>
    </source>
</evidence>
<dbReference type="AlphaFoldDB" id="A0A409YQ32"/>
<dbReference type="Proteomes" id="UP000284842">
    <property type="component" value="Unassembled WGS sequence"/>
</dbReference>
<comment type="similarity">
    <text evidence="2">Belongs to the Nudix hydrolase family.</text>
</comment>
<proteinExistence type="inferred from homology"/>
<dbReference type="InterPro" id="IPR000086">
    <property type="entry name" value="NUDIX_hydrolase_dom"/>
</dbReference>
<gene>
    <name evidence="4" type="ORF">CVT24_010086</name>
</gene>
<dbReference type="EMBL" id="NHTK01000846">
    <property type="protein sequence ID" value="PPR05099.1"/>
    <property type="molecule type" value="Genomic_DNA"/>
</dbReference>
<evidence type="ECO:0000259" key="3">
    <source>
        <dbReference type="PROSITE" id="PS51462"/>
    </source>
</evidence>
<dbReference type="PROSITE" id="PS51462">
    <property type="entry name" value="NUDIX"/>
    <property type="match status" value="1"/>
</dbReference>
<dbReference type="InterPro" id="IPR020476">
    <property type="entry name" value="Nudix_hydrolase"/>
</dbReference>
<dbReference type="Gene3D" id="3.90.79.10">
    <property type="entry name" value="Nucleoside Triphosphate Pyrophosphohydrolase"/>
    <property type="match status" value="1"/>
</dbReference>
<dbReference type="InterPro" id="IPR020084">
    <property type="entry name" value="NUDIX_hydrolase_CS"/>
</dbReference>
<protein>
    <recommendedName>
        <fullName evidence="3">Nudix hydrolase domain-containing protein</fullName>
    </recommendedName>
</protein>
<dbReference type="CDD" id="cd02883">
    <property type="entry name" value="NUDIX_Hydrolase"/>
    <property type="match status" value="1"/>
</dbReference>
<dbReference type="OrthoDB" id="276276at2759"/>
<keyword evidence="1 2" id="KW-0378">Hydrolase</keyword>
<sequence length="234" mass="26497">MSARQESQHNETDTDAVHWSKQLQSPVLPRLSQFASGAVDATAWSSLDFLLGAGTVIIQPTTHKIVVVYHKTQKYWFFPRGRKDVGESLEVAALREAYEETGYRATFLPLVNPTRQPPAPSEGRTLLNTEAVYMTFKPFHPRRLSNGQREAQGGQYLTFWYVAQIPENAIHEKGTGMPDEQDFESHLLTYEQAMKNVWGEEVLVLRYAWEVYQHTLKTVAFTSLDGSSIATCTN</sequence>
<dbReference type="PRINTS" id="PR00502">
    <property type="entry name" value="NUDIXFAMILY"/>
</dbReference>
<dbReference type="GO" id="GO:0004081">
    <property type="term" value="F:bis(5'-nucleosyl)-tetraphosphatase (asymmetrical) activity"/>
    <property type="evidence" value="ECO:0007669"/>
    <property type="project" value="TreeGrafter"/>
</dbReference>
<organism evidence="4 5">
    <name type="scientific">Panaeolus cyanescens</name>
    <dbReference type="NCBI Taxonomy" id="181874"/>
    <lineage>
        <taxon>Eukaryota</taxon>
        <taxon>Fungi</taxon>
        <taxon>Dikarya</taxon>
        <taxon>Basidiomycota</taxon>
        <taxon>Agaricomycotina</taxon>
        <taxon>Agaricomycetes</taxon>
        <taxon>Agaricomycetidae</taxon>
        <taxon>Agaricales</taxon>
        <taxon>Agaricineae</taxon>
        <taxon>Galeropsidaceae</taxon>
        <taxon>Panaeolus</taxon>
    </lineage>
</organism>
<dbReference type="PANTHER" id="PTHR21340:SF0">
    <property type="entry name" value="BIS(5'-NUCLEOSYL)-TETRAPHOSPHATASE [ASYMMETRICAL]"/>
    <property type="match status" value="1"/>
</dbReference>
<dbReference type="PANTHER" id="PTHR21340">
    <property type="entry name" value="DIADENOSINE 5,5-P1,P4-TETRAPHOSPHATE PYROPHOSPHOHYDROLASE MUTT"/>
    <property type="match status" value="1"/>
</dbReference>
<feature type="domain" description="Nudix hydrolase" evidence="3">
    <location>
        <begin position="48"/>
        <end position="210"/>
    </location>
</feature>
<dbReference type="GO" id="GO:0006167">
    <property type="term" value="P:AMP biosynthetic process"/>
    <property type="evidence" value="ECO:0007669"/>
    <property type="project" value="TreeGrafter"/>
</dbReference>
<dbReference type="InParanoid" id="A0A409YQ32"/>
<evidence type="ECO:0000313" key="4">
    <source>
        <dbReference type="EMBL" id="PPR05099.1"/>
    </source>
</evidence>
<reference evidence="4 5" key="1">
    <citation type="journal article" date="2018" name="Evol. Lett.">
        <title>Horizontal gene cluster transfer increased hallucinogenic mushroom diversity.</title>
        <authorList>
            <person name="Reynolds H.T."/>
            <person name="Vijayakumar V."/>
            <person name="Gluck-Thaler E."/>
            <person name="Korotkin H.B."/>
            <person name="Matheny P.B."/>
            <person name="Slot J.C."/>
        </authorList>
    </citation>
    <scope>NUCLEOTIDE SEQUENCE [LARGE SCALE GENOMIC DNA]</scope>
    <source>
        <strain evidence="4 5">2629</strain>
    </source>
</reference>
<dbReference type="InterPro" id="IPR015797">
    <property type="entry name" value="NUDIX_hydrolase-like_dom_sf"/>
</dbReference>